<dbReference type="Proteomes" id="UP000198953">
    <property type="component" value="Unassembled WGS sequence"/>
</dbReference>
<evidence type="ECO:0000256" key="1">
    <source>
        <dbReference type="SAM" id="MobiDB-lite"/>
    </source>
</evidence>
<evidence type="ECO:0000313" key="3">
    <source>
        <dbReference type="EMBL" id="SEN34094.1"/>
    </source>
</evidence>
<dbReference type="InterPro" id="IPR052718">
    <property type="entry name" value="NmrA-type_oxidoreductase"/>
</dbReference>
<dbReference type="RefSeq" id="WP_091105035.1">
    <property type="nucleotide sequence ID" value="NZ_FOBF01000025.1"/>
</dbReference>
<proteinExistence type="predicted"/>
<reference evidence="3 4" key="1">
    <citation type="submission" date="2016-10" db="EMBL/GenBank/DDBJ databases">
        <authorList>
            <person name="de Groot N.N."/>
        </authorList>
    </citation>
    <scope>NUCLEOTIDE SEQUENCE [LARGE SCALE GENOMIC DNA]</scope>
    <source>
        <strain evidence="3 4">DSM 43357</strain>
    </source>
</reference>
<feature type="region of interest" description="Disordered" evidence="1">
    <location>
        <begin position="42"/>
        <end position="62"/>
    </location>
</feature>
<dbReference type="InterPro" id="IPR036291">
    <property type="entry name" value="NAD(P)-bd_dom_sf"/>
</dbReference>
<dbReference type="AlphaFoldDB" id="A0A1H8FRE4"/>
<dbReference type="EMBL" id="FOBF01000025">
    <property type="protein sequence ID" value="SEN34094.1"/>
    <property type="molecule type" value="Genomic_DNA"/>
</dbReference>
<keyword evidence="4" id="KW-1185">Reference proteome</keyword>
<protein>
    <submittedName>
        <fullName evidence="3">Uncharacterized conserved protein YbjT, contains NAD(P)-binding and DUF2867 domains</fullName>
    </submittedName>
</protein>
<accession>A0A1H8FRE4</accession>
<dbReference type="InterPro" id="IPR008030">
    <property type="entry name" value="NmrA-like"/>
</dbReference>
<name>A0A1H8FRE4_9ACTN</name>
<dbReference type="Pfam" id="PF05368">
    <property type="entry name" value="NmrA"/>
    <property type="match status" value="1"/>
</dbReference>
<evidence type="ECO:0000313" key="4">
    <source>
        <dbReference type="Proteomes" id="UP000198953"/>
    </source>
</evidence>
<organism evidence="3 4">
    <name type="scientific">Nonomuraea pusilla</name>
    <dbReference type="NCBI Taxonomy" id="46177"/>
    <lineage>
        <taxon>Bacteria</taxon>
        <taxon>Bacillati</taxon>
        <taxon>Actinomycetota</taxon>
        <taxon>Actinomycetes</taxon>
        <taxon>Streptosporangiales</taxon>
        <taxon>Streptosporangiaceae</taxon>
        <taxon>Nonomuraea</taxon>
    </lineage>
</organism>
<dbReference type="PANTHER" id="PTHR47129">
    <property type="entry name" value="QUINONE OXIDOREDUCTASE 2"/>
    <property type="match status" value="1"/>
</dbReference>
<dbReference type="Gene3D" id="3.90.25.10">
    <property type="entry name" value="UDP-galactose 4-epimerase, domain 1"/>
    <property type="match status" value="1"/>
</dbReference>
<evidence type="ECO:0000259" key="2">
    <source>
        <dbReference type="Pfam" id="PF05368"/>
    </source>
</evidence>
<dbReference type="CDD" id="cd05269">
    <property type="entry name" value="TMR_SDR_a"/>
    <property type="match status" value="1"/>
</dbReference>
<dbReference type="STRING" id="46177.SAMN05660976_07317"/>
<gene>
    <name evidence="3" type="ORF">SAMN05660976_07317</name>
</gene>
<dbReference type="OrthoDB" id="3243290at2"/>
<feature type="domain" description="NmrA-like" evidence="2">
    <location>
        <begin position="13"/>
        <end position="234"/>
    </location>
</feature>
<dbReference type="PANTHER" id="PTHR47129:SF1">
    <property type="entry name" value="NMRA-LIKE DOMAIN-CONTAINING PROTEIN"/>
    <property type="match status" value="1"/>
</dbReference>
<dbReference type="Gene3D" id="3.40.50.720">
    <property type="entry name" value="NAD(P)-binding Rossmann-like Domain"/>
    <property type="match status" value="1"/>
</dbReference>
<sequence>MTEPRTTGTPGPRIAVTGATGRVGGRVARRLAAAGVPQRLVVPSPERAPELPGASAAPGRYGDPAVGRSLDGVDVLFMVSASESPDRLEQHRAFVDAAARAGVGHLVYLSFFGASPRATFTLARDHWATEEHIRASGLRFTFLRDNLYADFMPALVGRDGVIRGPAGRGRAAVVAQDDIADAVVAVLLDPSAHAGATYDLTGPEALTLREVADVLARATGRPVSYHAETVEEAYRSRAAYGAPGWQVEAWVSTYTAIAAGELDGVSDAVPRLTGHPATPLAEVVARPA</sequence>
<dbReference type="SUPFAM" id="SSF51735">
    <property type="entry name" value="NAD(P)-binding Rossmann-fold domains"/>
    <property type="match status" value="1"/>
</dbReference>